<name>A0A226BYX8_9FIRM</name>
<feature type="compositionally biased region" description="Basic and acidic residues" evidence="7">
    <location>
        <begin position="233"/>
        <end position="244"/>
    </location>
</feature>
<dbReference type="GO" id="GO:0015562">
    <property type="term" value="F:efflux transmembrane transporter activity"/>
    <property type="evidence" value="ECO:0007669"/>
    <property type="project" value="InterPro"/>
</dbReference>
<dbReference type="GO" id="GO:0015288">
    <property type="term" value="F:porin activity"/>
    <property type="evidence" value="ECO:0007669"/>
    <property type="project" value="TreeGrafter"/>
</dbReference>
<dbReference type="InterPro" id="IPR012854">
    <property type="entry name" value="Cu_amine_oxidase-like_N"/>
</dbReference>
<evidence type="ECO:0000256" key="5">
    <source>
        <dbReference type="ARBA" id="ARBA00023237"/>
    </source>
</evidence>
<evidence type="ECO:0000256" key="2">
    <source>
        <dbReference type="ARBA" id="ARBA00022452"/>
    </source>
</evidence>
<dbReference type="SUPFAM" id="SSF55383">
    <property type="entry name" value="Copper amine oxidase, domain N"/>
    <property type="match status" value="1"/>
</dbReference>
<evidence type="ECO:0000256" key="3">
    <source>
        <dbReference type="ARBA" id="ARBA00022692"/>
    </source>
</evidence>
<protein>
    <recommendedName>
        <fullName evidence="9">Copper amine oxidase-like N-terminal domain-containing protein</fullName>
    </recommendedName>
</protein>
<reference evidence="10 11" key="1">
    <citation type="submission" date="2017-06" db="EMBL/GenBank/DDBJ databases">
        <title>Draft Genome Sequence of Natranaerobius trueperi halophilic, alkalithermophilic bacteria from soda lakes.</title>
        <authorList>
            <person name="Zhao B."/>
        </authorList>
    </citation>
    <scope>NUCLEOTIDE SEQUENCE [LARGE SCALE GENOMIC DNA]</scope>
    <source>
        <strain evidence="10 11">DSM 18760</strain>
    </source>
</reference>
<dbReference type="GO" id="GO:1990281">
    <property type="term" value="C:efflux pump complex"/>
    <property type="evidence" value="ECO:0007669"/>
    <property type="project" value="TreeGrafter"/>
</dbReference>
<dbReference type="Gene3D" id="3.30.457.10">
    <property type="entry name" value="Copper amine oxidase-like, N-terminal domain"/>
    <property type="match status" value="1"/>
</dbReference>
<feature type="coiled-coil region" evidence="6">
    <location>
        <begin position="493"/>
        <end position="577"/>
    </location>
</feature>
<keyword evidence="2" id="KW-1134">Transmembrane beta strand</keyword>
<accession>A0A226BYX8</accession>
<dbReference type="RefSeq" id="WP_089023938.1">
    <property type="nucleotide sequence ID" value="NZ_NIQC01000020.1"/>
</dbReference>
<evidence type="ECO:0000256" key="4">
    <source>
        <dbReference type="ARBA" id="ARBA00023136"/>
    </source>
</evidence>
<dbReference type="EMBL" id="NIQC01000020">
    <property type="protein sequence ID" value="OWZ83340.1"/>
    <property type="molecule type" value="Genomic_DNA"/>
</dbReference>
<comment type="caution">
    <text evidence="10">The sequence shown here is derived from an EMBL/GenBank/DDBJ whole genome shotgun (WGS) entry which is preliminary data.</text>
</comment>
<evidence type="ECO:0000256" key="7">
    <source>
        <dbReference type="SAM" id="MobiDB-lite"/>
    </source>
</evidence>
<evidence type="ECO:0000313" key="11">
    <source>
        <dbReference type="Proteomes" id="UP000214588"/>
    </source>
</evidence>
<evidence type="ECO:0000259" key="9">
    <source>
        <dbReference type="Pfam" id="PF07833"/>
    </source>
</evidence>
<feature type="domain" description="Copper amine oxidase-like N-terminal" evidence="9">
    <location>
        <begin position="31"/>
        <end position="139"/>
    </location>
</feature>
<keyword evidence="3" id="KW-0812">Transmembrane</keyword>
<keyword evidence="8" id="KW-0732">Signal</keyword>
<dbReference type="AlphaFoldDB" id="A0A226BYX8"/>
<keyword evidence="5" id="KW-0998">Cell outer membrane</keyword>
<gene>
    <name evidence="10" type="ORF">CDO51_08970</name>
</gene>
<sequence length="653" mass="75770">MLNYKKLIPAMLLLLSVPNVSSAEEEIHVMVEDELIEFTDQKPYIDDSNRTQVPVRYVSEALQANVDWDGSQDLISIQRGVDTLELVVGEKEYQLNDDTKTMDTVPKISDNNRTMVPLRFISEGLGTEVEWHSDDNLVTVYEEKEEEKESDEEIRRRLESELEEFYIRDVNLDEYDKILTLEETKDKVLHSWQAQQIEVSLGMADAGVNMAQKQHDDLEDLVDSTSDISDDLNSEKRNLEDKRDQLERELEEEIEKLEELEQGFAGNGYDYVVDGDDLPSDIDFGRNDNNDENGTTTEEEFEEQLNKVTKIYLELQKVEMELRAVNGLIDATDRMEEENFTDDILSEAEQSVIEIEQQRDLAYKEWEEKGQKELQFAVESMYVGLLMLDKQLESLNIDYANAKRDLDEEIARKEIGLSTGLNVDTLEMQKNEVKNNLESVKNERENLQRELKTFIGIPIDDSIYLESIEPSIDSFNVNIDDTIDYALNDGVEIRLKEKKVDHEEDNLDWMEEQHGSNSEEYDMKRYELEQAEIEKEMIEEDIEKKAYSSYNSFKEAMNDVELAKEALELQKEAVNVDEIRFQNGMISETEYLNSMTEPIQTKNLYEMARLQAYLAKRELLMLDEHGIMVDGLGDMDTQSQGIDQGINDMEKER</sequence>
<organism evidence="10 11">
    <name type="scientific">Natranaerobius trueperi</name>
    <dbReference type="NCBI Taxonomy" id="759412"/>
    <lineage>
        <taxon>Bacteria</taxon>
        <taxon>Bacillati</taxon>
        <taxon>Bacillota</taxon>
        <taxon>Clostridia</taxon>
        <taxon>Natranaerobiales</taxon>
        <taxon>Natranaerobiaceae</taxon>
        <taxon>Natranaerobius</taxon>
    </lineage>
</organism>
<dbReference type="GO" id="GO:0009279">
    <property type="term" value="C:cell outer membrane"/>
    <property type="evidence" value="ECO:0007669"/>
    <property type="project" value="UniProtKB-SubCell"/>
</dbReference>
<feature type="chain" id="PRO_5038858273" description="Copper amine oxidase-like N-terminal domain-containing protein" evidence="8">
    <location>
        <begin position="23"/>
        <end position="653"/>
    </location>
</feature>
<feature type="region of interest" description="Disordered" evidence="7">
    <location>
        <begin position="280"/>
        <end position="301"/>
    </location>
</feature>
<feature type="region of interest" description="Disordered" evidence="7">
    <location>
        <begin position="217"/>
        <end position="244"/>
    </location>
</feature>
<keyword evidence="6" id="KW-0175">Coiled coil</keyword>
<dbReference type="Pfam" id="PF07833">
    <property type="entry name" value="Cu_amine_oxidN1"/>
    <property type="match status" value="1"/>
</dbReference>
<evidence type="ECO:0000256" key="1">
    <source>
        <dbReference type="ARBA" id="ARBA00004442"/>
    </source>
</evidence>
<dbReference type="Proteomes" id="UP000214588">
    <property type="component" value="Unassembled WGS sequence"/>
</dbReference>
<keyword evidence="4" id="KW-0472">Membrane</keyword>
<dbReference type="SUPFAM" id="SSF56954">
    <property type="entry name" value="Outer membrane efflux proteins (OEP)"/>
    <property type="match status" value="1"/>
</dbReference>
<dbReference type="Gene3D" id="1.20.1600.10">
    <property type="entry name" value="Outer membrane efflux proteins (OEP)"/>
    <property type="match status" value="2"/>
</dbReference>
<proteinExistence type="predicted"/>
<dbReference type="PANTHER" id="PTHR30026">
    <property type="entry name" value="OUTER MEMBRANE PROTEIN TOLC"/>
    <property type="match status" value="1"/>
</dbReference>
<keyword evidence="11" id="KW-1185">Reference proteome</keyword>
<evidence type="ECO:0000313" key="10">
    <source>
        <dbReference type="EMBL" id="OWZ83340.1"/>
    </source>
</evidence>
<dbReference type="PANTHER" id="PTHR30026:SF20">
    <property type="entry name" value="OUTER MEMBRANE PROTEIN TOLC"/>
    <property type="match status" value="1"/>
</dbReference>
<dbReference type="OrthoDB" id="9816096at2"/>
<evidence type="ECO:0000256" key="8">
    <source>
        <dbReference type="SAM" id="SignalP"/>
    </source>
</evidence>
<evidence type="ECO:0000256" key="6">
    <source>
        <dbReference type="SAM" id="Coils"/>
    </source>
</evidence>
<feature type="compositionally biased region" description="Acidic residues" evidence="7">
    <location>
        <begin position="217"/>
        <end position="232"/>
    </location>
</feature>
<feature type="signal peptide" evidence="8">
    <location>
        <begin position="1"/>
        <end position="22"/>
    </location>
</feature>
<feature type="coiled-coil region" evidence="6">
    <location>
        <begin position="345"/>
        <end position="457"/>
    </location>
</feature>
<dbReference type="InterPro" id="IPR051906">
    <property type="entry name" value="TolC-like"/>
</dbReference>
<dbReference type="InterPro" id="IPR036582">
    <property type="entry name" value="Mao_N_sf"/>
</dbReference>
<comment type="subcellular location">
    <subcellularLocation>
        <location evidence="1">Cell outer membrane</location>
    </subcellularLocation>
</comment>